<dbReference type="PANTHER" id="PTHR12131">
    <property type="entry name" value="ATP-DEPENDENT RNA AND DNA HELICASE"/>
    <property type="match status" value="1"/>
</dbReference>
<evidence type="ECO:0000259" key="7">
    <source>
        <dbReference type="PROSITE" id="PS50076"/>
    </source>
</evidence>
<evidence type="ECO:0000256" key="5">
    <source>
        <dbReference type="ARBA" id="ARBA00048432"/>
    </source>
</evidence>
<dbReference type="SUPFAM" id="SSF46565">
    <property type="entry name" value="Chaperone J-domain"/>
    <property type="match status" value="1"/>
</dbReference>
<feature type="region of interest" description="Disordered" evidence="6">
    <location>
        <begin position="2403"/>
        <end position="2474"/>
    </location>
</feature>
<dbReference type="InterPro" id="IPR011545">
    <property type="entry name" value="DEAD/DEAH_box_helicase_dom"/>
</dbReference>
<sequence>MASFSGQMWGDAIKEDLKAGLKLDVLVDQPENKRRHVCVSPVDSNAASVQPEESTDHWPEELRLSMDWFQEVASGCNGRRESVLVAAPTSAGKTLVALHAIQRCLDRGERVGYTAPVKALSNQKYGDFVRLFGADKVCLLTGDATAGDPDTAPIVVMTTEVLVGMLHNDRNRAESEDGLIRQMTTAIFDEVHYIADEERGTVWEEAIILLERHISLVCLSATIPNYLELAAWIAQTRHGPCHAVYSGHRPVPLEHCVFPCPPSKEATVIVDKKGRFSARGFQKAIRDLPRRAEANTGNQDEKLNSNSRDRDKELLAAVEECKERKDLPLILFSFSRAECTKAARDLSANLRLKPRARELVLGMVREVVEKHLAPEDRNLDSIRYCTEHLLPRGVGVHHGGLLPVLRELTEQLFQDGHLKILCTTETFAIGVNMPSKAVIFNWAPNREFRKYDGQQQRVVRSGEYRQMSGRAGRRNQDGYARAISIMACHAELGLVKRITVGEAEKVESKFRLSYSLILRNLRTSRAQLELLTSQSFRQFQTDSSEVMVFKEEAESKLRVLQHLGLVQEGRGLTSTGAALSRVQVAGNELLAACLLEHGLVAAAMAGVGGSRSGEVLMAFLSCLVNDLEERIADAQRACGCEVQSPEAEMRKLRQRAGFADAVPSDGLLTRVPRPLTRQKHEGLAVLRRCLSLVREFQAALTLSALTLLVGRDPPAKPVKVFDAAGKITELFPSWPLGCLWCESIYLPLAVERDTLDPDLLKGVGDLVWLAPCEIGFAHVSISRAFHRGGHTITSTLKQLLAGEIEQSAIPMLEVYWVEGQYWALANRRLAVFRLFEQNCPERGAQLQVQVVGDERANEWGWANKWTTGLWRGRRIKVRGTGEVIGRTAEETVFHVDWPDVHHEEESPDTGGELTGYARLPRDSGAAAEDDTGTVSGESADDGEEQEAEVARYDATSDAGSDTLYVENCAIALDPRRLCEFLIEREIGENPVDGQGWSNPRHISRSATARDLSDWGDLPPDAPASRAIPDDFKNVHEYLRCFAMPVLEEMVADVRAKLEASELKLGDSAQVSLMSLEDARKRAAGGKTLPKLPKWCPPTEGEGATAEVAALCGIGGRPPKGVASPKELPPFHMGLLYREGHLKHVQALANDAAPTRGAPLSTLQVDGPDDCRLCMVHSTPKAGLAIVIFGRRPGQEQPLAGAELLEVVYNDPEEASKDVTLMEIGSLWKASRVREDGRAWQLGVRVEMFLSEHPEGWDGTPPPAAIAEGGHDWLGDRETWEQRQPTQQRPGDRVRLVFEGAGKQWRFAKLDCNACTAIRVAQALSTPELHHPVFWQREISGCPDGESSAWTSTAANSCNSMNSRSGSDGDEHLERSGLNESQRAAVEELVGCPHGVRLVQGPPGTGKTQTLSVLLDAFAALSLGLAGAEEGHDRDESLAAAEEAEASGDEETTAADTRRRRSPQQQRRHINRCHVGAPTNIACREIATRLVGRLKLRASFSRAMLSQVALIAEQERANVTWGDTLSDILLDHKKKRVKRIARFWLGEGHGQAILGLEQMDWVHQPGLDPLAALLEDPQSSDKEQRRQTDRQDRQKLSVFIRSSFGVLESKLKQQVAQLLSDVPLDTEAFWPKGCSHNLTGGKQLKELRLEQKYIQLRAALDGLRKSIQQLRPQLDEAWASLVDSAYPRAPRSSSGSGVTLGGGRVTAGPFKQRLCTGRASQQRLCTGRASEINEAWQSSTRTSGADLATLDSAYRSVEIAVLKTHLGAVCHKVENAAMGRTEDVWALSELAFVRSIAPATADSYSEEEIRKAYKKLCLLIHPDKAPSEFRTRATVAFQSLEEAWSAVLRKVSDSEGRSWGSSAQTRSADREARPTAVPAKYGPGVQEAFNSCAPLQQAFQQMGEQLVKLRKVASAVRSANSPLLKSAMLRHCVLVFSTVSVSGRPVLAQQRIPTLLLDEACQCCEAETIIALRSYLPATVTSTAAKMAGYGRSMFERLERIGRNSGALPSMLETQYRMDPPILTWPNEAQLRSIKETFYGSRIRTAEELLLSRSAAWPSLAMEQLIPCDRHRFGAFRLFDTGLKEWREARIRHTFQNPGEARFILQLLRDFHRLCQPGVDVTVGIIAPYKGQVELLTEVMRVMRACYKSLDLHTFNMADFGLVIQNHIVFLRQCLLVTRRPNEGLLEQAGLLAFPENPSTVKLFASQLCKAVQNCRQKKGKITNGARQIPEVLEIIKLLETESSVSAESSPRTPSRSPPPGESLSRRAPSSSSLDGIMVSPGRILASYGLKATSSHAVTESREILEIYSSQEAHCSQCEPPALPAPKLAAAISRPTATGQVTIYLDSSRRALVRVIDGQMHVAGMFTGPAGFAMGRFPGEIVEYSSEMPNLLLGITQAKKQPKKLKVLKKPAAKAKSKAKAKAKSKSKARAQAQEQDEEEEEEEEEEEKQPDDEDLPATQEYPEEQEAEEEEPPLALAIVETAVVRAYGKMWHKNTKSYGIRQKFLANKQIFTVRSKDGSMKQNALMAVADAALYRLNTSQLSEQQELVKNQLVGRGADGAADEWIRRSAIVSTVDGFQGNERVIIISGVRSAQGSGIGFSGDERRLNVAVTRARRKVWIVGDVSHLSWQHQENNGYYTLVPFARRRGWVVPVDPVTSSPGEQKPEAALPQPWWSQDLMQAWDQQKEVGWMQARYDKEYGLWAPFCALCGKGLYNDTGHLQKLGHAEAIKDPIAAGFGSDGAFTIYLDDMTEDIEGDSGDLVKAVVFVEGKEVAVLEALGNQSVFRGWNETAPIEFQVREGCLLLEADGDCSVDWIRRVLSVSGHRPVHITVAPPFPKPIVPAYAPGAVQPTVPAYAPRAMPSAPYIPGSTPISYAPQAVPSAPDIPESTPIYSSAPYIPDYAPISSSASSAYPIVPIRPTALPAVPTVAASLPLAVAVVPQLPVGYPGARWQSRYNEVPVLVRAGSACDSKLLATLSPESQQREFEQVGQWVSLDNGVVRMPVSWPAEHAPRGWATADARAVPGPRPGPVFLRQKHEGVHLVPAECPEGWLGAVWEVLVATLVVRAGPSREDEEVLSVRKGGHVVQEGPTRNDGGLIRIPLMLDVGWITVGIPDSRGPQVMELVNGDPPVDPIPMLPAVEAAPAALMLPPPPPPPPPRPLPQRVVKAPPPLPPGTLQTSLARQRPQSLSVRGPLPLDNVCWVRYLDDLILCVAHHADAKSLWESAHLEMEGVLGDGGAHEVEDSTQAMLQQAVWDAFASSSIPHSNQHVAQALVTEGLHRGLIACGLGGNVKARKAAAKAALAVAVHLRSSRPSGIQALNVLLPLAGQCSEMRSSAQ</sequence>
<dbReference type="Pfam" id="PF00270">
    <property type="entry name" value="DEAD"/>
    <property type="match status" value="1"/>
</dbReference>
<dbReference type="InterPro" id="IPR047187">
    <property type="entry name" value="SF1_C_Upf1"/>
</dbReference>
<evidence type="ECO:0000256" key="6">
    <source>
        <dbReference type="SAM" id="MobiDB-lite"/>
    </source>
</evidence>
<feature type="region of interest" description="Disordered" evidence="6">
    <location>
        <begin position="1344"/>
        <end position="1377"/>
    </location>
</feature>
<feature type="region of interest" description="Disordered" evidence="6">
    <location>
        <begin position="1855"/>
        <end position="1874"/>
    </location>
</feature>
<evidence type="ECO:0000259" key="8">
    <source>
        <dbReference type="PROSITE" id="PS51192"/>
    </source>
</evidence>
<dbReference type="Pfam" id="PF13086">
    <property type="entry name" value="AAA_11"/>
    <property type="match status" value="2"/>
</dbReference>
<evidence type="ECO:0000313" key="11">
    <source>
        <dbReference type="Proteomes" id="UP000626109"/>
    </source>
</evidence>
<dbReference type="Pfam" id="PF13087">
    <property type="entry name" value="AAA_12"/>
    <property type="match status" value="2"/>
</dbReference>
<dbReference type="PROSITE" id="PS50076">
    <property type="entry name" value="DNAJ_2"/>
    <property type="match status" value="1"/>
</dbReference>
<dbReference type="PROSITE" id="PS51194">
    <property type="entry name" value="HELICASE_CTER"/>
    <property type="match status" value="1"/>
</dbReference>
<dbReference type="InterPro" id="IPR036869">
    <property type="entry name" value="J_dom_sf"/>
</dbReference>
<dbReference type="GO" id="GO:0016787">
    <property type="term" value="F:hydrolase activity"/>
    <property type="evidence" value="ECO:0007669"/>
    <property type="project" value="UniProtKB-KW"/>
</dbReference>
<accession>A0A813JY21</accession>
<feature type="compositionally biased region" description="Acidic residues" evidence="6">
    <location>
        <begin position="1441"/>
        <end position="1452"/>
    </location>
</feature>
<dbReference type="GO" id="GO:0005524">
    <property type="term" value="F:ATP binding"/>
    <property type="evidence" value="ECO:0007669"/>
    <property type="project" value="UniProtKB-KW"/>
</dbReference>
<dbReference type="InterPro" id="IPR014001">
    <property type="entry name" value="Helicase_ATP-bd"/>
</dbReference>
<feature type="region of interest" description="Disordered" evidence="6">
    <location>
        <begin position="289"/>
        <end position="308"/>
    </location>
</feature>
<keyword evidence="4" id="KW-0067">ATP-binding</keyword>
<reference evidence="10" key="1">
    <citation type="submission" date="2021-02" db="EMBL/GenBank/DDBJ databases">
        <authorList>
            <person name="Dougan E. K."/>
            <person name="Rhodes N."/>
            <person name="Thang M."/>
            <person name="Chan C."/>
        </authorList>
    </citation>
    <scope>NUCLEOTIDE SEQUENCE</scope>
</reference>
<evidence type="ECO:0000256" key="3">
    <source>
        <dbReference type="ARBA" id="ARBA00022806"/>
    </source>
</evidence>
<feature type="compositionally biased region" description="Low complexity" evidence="6">
    <location>
        <begin position="2261"/>
        <end position="2273"/>
    </location>
</feature>
<evidence type="ECO:0000256" key="2">
    <source>
        <dbReference type="ARBA" id="ARBA00022801"/>
    </source>
</evidence>
<dbReference type="EMBL" id="CAJNNW010027045">
    <property type="protein sequence ID" value="CAE8689264.1"/>
    <property type="molecule type" value="Genomic_DNA"/>
</dbReference>
<feature type="region of interest" description="Disordered" evidence="6">
    <location>
        <begin position="3147"/>
        <end position="3186"/>
    </location>
</feature>
<dbReference type="InterPro" id="IPR041677">
    <property type="entry name" value="DNA2/NAM7_AAA_11"/>
</dbReference>
<dbReference type="SMART" id="SM00490">
    <property type="entry name" value="HELICc"/>
    <property type="match status" value="1"/>
</dbReference>
<dbReference type="InterPro" id="IPR050699">
    <property type="entry name" value="RNA-DNA_Helicase"/>
</dbReference>
<proteinExistence type="predicted"/>
<feature type="compositionally biased region" description="Pro residues" evidence="6">
    <location>
        <begin position="3148"/>
        <end position="3160"/>
    </location>
</feature>
<dbReference type="Pfam" id="PF00271">
    <property type="entry name" value="Helicase_C"/>
    <property type="match status" value="1"/>
</dbReference>
<dbReference type="CDD" id="cd18808">
    <property type="entry name" value="SF1_C_Upf1"/>
    <property type="match status" value="1"/>
</dbReference>
<evidence type="ECO:0000256" key="4">
    <source>
        <dbReference type="ARBA" id="ARBA00022840"/>
    </source>
</evidence>
<organism evidence="10 11">
    <name type="scientific">Polarella glacialis</name>
    <name type="common">Dinoflagellate</name>
    <dbReference type="NCBI Taxonomy" id="89957"/>
    <lineage>
        <taxon>Eukaryota</taxon>
        <taxon>Sar</taxon>
        <taxon>Alveolata</taxon>
        <taxon>Dinophyceae</taxon>
        <taxon>Suessiales</taxon>
        <taxon>Suessiaceae</taxon>
        <taxon>Polarella</taxon>
    </lineage>
</organism>
<dbReference type="Gene3D" id="3.40.50.300">
    <property type="entry name" value="P-loop containing nucleotide triphosphate hydrolases"/>
    <property type="match status" value="6"/>
</dbReference>
<dbReference type="GO" id="GO:0003676">
    <property type="term" value="F:nucleic acid binding"/>
    <property type="evidence" value="ECO:0007669"/>
    <property type="project" value="InterPro"/>
</dbReference>
<dbReference type="Gene3D" id="1.10.3380.30">
    <property type="match status" value="1"/>
</dbReference>
<feature type="region of interest" description="Disordered" evidence="6">
    <location>
        <begin position="1430"/>
        <end position="1468"/>
    </location>
</feature>
<dbReference type="Gene3D" id="1.10.287.110">
    <property type="entry name" value="DnaJ domain"/>
    <property type="match status" value="1"/>
</dbReference>
<evidence type="ECO:0000256" key="1">
    <source>
        <dbReference type="ARBA" id="ARBA00022741"/>
    </source>
</evidence>
<feature type="compositionally biased region" description="Acidic residues" evidence="6">
    <location>
        <begin position="938"/>
        <end position="947"/>
    </location>
</feature>
<gene>
    <name evidence="10" type="ORF">PGLA2088_LOCUS26393</name>
</gene>
<feature type="compositionally biased region" description="Polar residues" evidence="6">
    <location>
        <begin position="3175"/>
        <end position="3186"/>
    </location>
</feature>
<dbReference type="PROSITE" id="PS51192">
    <property type="entry name" value="HELICASE_ATP_BIND_1"/>
    <property type="match status" value="1"/>
</dbReference>
<dbReference type="SMART" id="SM00487">
    <property type="entry name" value="DEXDc"/>
    <property type="match status" value="1"/>
</dbReference>
<feature type="domain" description="Helicase C-terminal" evidence="9">
    <location>
        <begin position="313"/>
        <end position="522"/>
    </location>
</feature>
<dbReference type="CDD" id="cd06257">
    <property type="entry name" value="DnaJ"/>
    <property type="match status" value="1"/>
</dbReference>
<feature type="compositionally biased region" description="Basic residues" evidence="6">
    <location>
        <begin position="2403"/>
        <end position="2428"/>
    </location>
</feature>
<dbReference type="InterPro" id="IPR027417">
    <property type="entry name" value="P-loop_NTPase"/>
</dbReference>
<comment type="catalytic activity">
    <reaction evidence="5">
        <text>ATP + H2O = ADP + phosphate + H(+)</text>
        <dbReference type="Rhea" id="RHEA:13065"/>
        <dbReference type="ChEBI" id="CHEBI:15377"/>
        <dbReference type="ChEBI" id="CHEBI:15378"/>
        <dbReference type="ChEBI" id="CHEBI:30616"/>
        <dbReference type="ChEBI" id="CHEBI:43474"/>
        <dbReference type="ChEBI" id="CHEBI:456216"/>
        <dbReference type="EC" id="3.6.4.12"/>
    </reaction>
    <physiologicalReaction direction="left-to-right" evidence="5">
        <dbReference type="Rhea" id="RHEA:13066"/>
    </physiologicalReaction>
</comment>
<protein>
    <recommendedName>
        <fullName evidence="12">Calmodulin</fullName>
    </recommendedName>
</protein>
<name>A0A813JY21_POLGL</name>
<dbReference type="GO" id="GO:0003678">
    <property type="term" value="F:DNA helicase activity"/>
    <property type="evidence" value="ECO:0007669"/>
    <property type="project" value="UniProtKB-EC"/>
</dbReference>
<dbReference type="Proteomes" id="UP000626109">
    <property type="component" value="Unassembled WGS sequence"/>
</dbReference>
<evidence type="ECO:0008006" key="12">
    <source>
        <dbReference type="Google" id="ProtNLM"/>
    </source>
</evidence>
<feature type="region of interest" description="Disordered" evidence="6">
    <location>
        <begin position="2243"/>
        <end position="2274"/>
    </location>
</feature>
<dbReference type="CDD" id="cd18795">
    <property type="entry name" value="SF2_C_Ski2"/>
    <property type="match status" value="1"/>
</dbReference>
<keyword evidence="2" id="KW-0378">Hydrolase</keyword>
<feature type="domain" description="Helicase ATP-binding" evidence="8">
    <location>
        <begin position="74"/>
        <end position="241"/>
    </location>
</feature>
<dbReference type="SUPFAM" id="SSF52540">
    <property type="entry name" value="P-loop containing nucleoside triphosphate hydrolases"/>
    <property type="match status" value="2"/>
</dbReference>
<dbReference type="InterPro" id="IPR001650">
    <property type="entry name" value="Helicase_C-like"/>
</dbReference>
<dbReference type="InterPro" id="IPR001623">
    <property type="entry name" value="DnaJ_domain"/>
</dbReference>
<feature type="compositionally biased region" description="Acidic residues" evidence="6">
    <location>
        <begin position="2434"/>
        <end position="2472"/>
    </location>
</feature>
<feature type="compositionally biased region" description="Basic and acidic residues" evidence="6">
    <location>
        <begin position="1366"/>
        <end position="1376"/>
    </location>
</feature>
<keyword evidence="3" id="KW-0347">Helicase</keyword>
<feature type="domain" description="J" evidence="7">
    <location>
        <begin position="1788"/>
        <end position="1855"/>
    </location>
</feature>
<dbReference type="InterPro" id="IPR041679">
    <property type="entry name" value="DNA2/NAM7-like_C"/>
</dbReference>
<evidence type="ECO:0000259" key="9">
    <source>
        <dbReference type="PROSITE" id="PS51194"/>
    </source>
</evidence>
<dbReference type="PANTHER" id="PTHR12131:SF1">
    <property type="entry name" value="ATP-DEPENDENT RNA HELICASE SUPV3L1, MITOCHONDRIAL-RELATED"/>
    <property type="match status" value="1"/>
</dbReference>
<dbReference type="Pfam" id="PF00226">
    <property type="entry name" value="DnaJ"/>
    <property type="match status" value="1"/>
</dbReference>
<feature type="region of interest" description="Disordered" evidence="6">
    <location>
        <begin position="899"/>
        <end position="954"/>
    </location>
</feature>
<feature type="compositionally biased region" description="Polar residues" evidence="6">
    <location>
        <begin position="1347"/>
        <end position="1365"/>
    </location>
</feature>
<comment type="caution">
    <text evidence="10">The sequence shown here is derived from an EMBL/GenBank/DDBJ whole genome shotgun (WGS) entry which is preliminary data.</text>
</comment>
<evidence type="ECO:0000313" key="10">
    <source>
        <dbReference type="EMBL" id="CAE8689264.1"/>
    </source>
</evidence>
<keyword evidence="1" id="KW-0547">Nucleotide-binding</keyword>
<feature type="compositionally biased region" description="Basic residues" evidence="6">
    <location>
        <begin position="1457"/>
        <end position="1468"/>
    </location>
</feature>